<dbReference type="InterPro" id="IPR001173">
    <property type="entry name" value="Glyco_trans_2-like"/>
</dbReference>
<dbReference type="GO" id="GO:0005886">
    <property type="term" value="C:plasma membrane"/>
    <property type="evidence" value="ECO:0007669"/>
    <property type="project" value="UniProtKB-SubCell"/>
</dbReference>
<keyword evidence="4 11" id="KW-0808">Transferase</keyword>
<evidence type="ECO:0000256" key="1">
    <source>
        <dbReference type="ARBA" id="ARBA00004236"/>
    </source>
</evidence>
<keyword evidence="2" id="KW-1003">Cell membrane</keyword>
<evidence type="ECO:0000313" key="11">
    <source>
        <dbReference type="EMBL" id="QIK74265.1"/>
    </source>
</evidence>
<dbReference type="AlphaFoldDB" id="A0A6G7YBT7"/>
<reference evidence="11 12" key="1">
    <citation type="submission" date="2020-03" db="EMBL/GenBank/DDBJ databases">
        <title>Nocardioides sp. nov., isolated from fish.</title>
        <authorList>
            <person name="Hyun D.-W."/>
            <person name="Bae J.-W."/>
        </authorList>
    </citation>
    <scope>NUCLEOTIDE SEQUENCE [LARGE SCALE GENOMIC DNA]</scope>
    <source>
        <strain evidence="11 12">HDW12A</strain>
    </source>
</reference>
<accession>A0A6G7YBT7</accession>
<keyword evidence="5" id="KW-0472">Membrane</keyword>
<evidence type="ECO:0000256" key="3">
    <source>
        <dbReference type="ARBA" id="ARBA00022676"/>
    </source>
</evidence>
<evidence type="ECO:0000256" key="4">
    <source>
        <dbReference type="ARBA" id="ARBA00022679"/>
    </source>
</evidence>
<dbReference type="InterPro" id="IPR029044">
    <property type="entry name" value="Nucleotide-diphossugar_trans"/>
</dbReference>
<dbReference type="PANTHER" id="PTHR43646">
    <property type="entry name" value="GLYCOSYLTRANSFERASE"/>
    <property type="match status" value="1"/>
</dbReference>
<evidence type="ECO:0000256" key="2">
    <source>
        <dbReference type="ARBA" id="ARBA00022475"/>
    </source>
</evidence>
<evidence type="ECO:0000256" key="6">
    <source>
        <dbReference type="ARBA" id="ARBA00037281"/>
    </source>
</evidence>
<dbReference type="PANTHER" id="PTHR43646:SF2">
    <property type="entry name" value="GLYCOSYLTRANSFERASE 2-LIKE DOMAIN-CONTAINING PROTEIN"/>
    <property type="match status" value="1"/>
</dbReference>
<proteinExistence type="inferred from homology"/>
<dbReference type="RefSeq" id="WP_166313934.1">
    <property type="nucleotide sequence ID" value="NZ_CP049866.1"/>
</dbReference>
<dbReference type="KEGG" id="npi:G7071_01235"/>
<keyword evidence="12" id="KW-1185">Reference proteome</keyword>
<dbReference type="GO" id="GO:0016757">
    <property type="term" value="F:glycosyltransferase activity"/>
    <property type="evidence" value="ECO:0007669"/>
    <property type="project" value="UniProtKB-KW"/>
</dbReference>
<dbReference type="Proteomes" id="UP000502035">
    <property type="component" value="Chromosome"/>
</dbReference>
<comment type="function">
    <text evidence="6">Catalyzes the glycosylation of 4,4'-diaponeurosporenoate, i.e. the esterification of glucose at the C1'' position with the carboxyl group of 4,4'-diaponeurosporenic acid, to form glycosyl-4,4'-diaponeurosporenoate. This is a step in the biosynthesis of staphyloxanthin, an orange pigment present in most staphylococci strains.</text>
</comment>
<comment type="similarity">
    <text evidence="8">Belongs to the glycosyltransferase 2 family. CrtQ subfamily.</text>
</comment>
<sequence length="267" mass="28881">MSVASVVIPAHNEAATIERNLAYLFQDVWPLELDVLVVCNGCTDETASRAREAVAGIRVLEIEDPSKAVAVRVGNEASGCFPRVHVDADVVLSGADLRRLIQPLQDGGVLAAAPRRVLVTARSSLAVRWYYDVWERLPRACDGLSGRGVVALSEEGQARVDAFCEVMGEEDLAMTEAFAPSERVLVQDAEVRVAAPRRFGDLVRRGVRAAAGDVRVTRATARLQRSSFWRELCGAVVHHPPLIVKVPVFVAVSAVIGVLARRAIRTG</sequence>
<organism evidence="11 12">
    <name type="scientific">Nocardioides piscis</name>
    <dbReference type="NCBI Taxonomy" id="2714938"/>
    <lineage>
        <taxon>Bacteria</taxon>
        <taxon>Bacillati</taxon>
        <taxon>Actinomycetota</taxon>
        <taxon>Actinomycetes</taxon>
        <taxon>Propionibacteriales</taxon>
        <taxon>Nocardioidaceae</taxon>
        <taxon>Nocardioides</taxon>
    </lineage>
</organism>
<dbReference type="Gene3D" id="3.90.550.10">
    <property type="entry name" value="Spore Coat Polysaccharide Biosynthesis Protein SpsA, Chain A"/>
    <property type="match status" value="1"/>
</dbReference>
<evidence type="ECO:0000256" key="9">
    <source>
        <dbReference type="ARBA" id="ARBA00040345"/>
    </source>
</evidence>
<keyword evidence="3" id="KW-0328">Glycosyltransferase</keyword>
<comment type="subcellular location">
    <subcellularLocation>
        <location evidence="1">Cell membrane</location>
    </subcellularLocation>
</comment>
<evidence type="ECO:0000256" key="7">
    <source>
        <dbReference type="ARBA" id="ARBA00037904"/>
    </source>
</evidence>
<evidence type="ECO:0000313" key="12">
    <source>
        <dbReference type="Proteomes" id="UP000502035"/>
    </source>
</evidence>
<feature type="domain" description="Glycosyltransferase 2-like" evidence="10">
    <location>
        <begin position="5"/>
        <end position="118"/>
    </location>
</feature>
<evidence type="ECO:0000259" key="10">
    <source>
        <dbReference type="Pfam" id="PF00535"/>
    </source>
</evidence>
<evidence type="ECO:0000256" key="8">
    <source>
        <dbReference type="ARBA" id="ARBA00038120"/>
    </source>
</evidence>
<comment type="pathway">
    <text evidence="7">Carotenoid biosynthesis; staphyloxanthin biosynthesis; staphyloxanthin from farnesyl diphosphate: step 4/5.</text>
</comment>
<dbReference type="SUPFAM" id="SSF53448">
    <property type="entry name" value="Nucleotide-diphospho-sugar transferases"/>
    <property type="match status" value="1"/>
</dbReference>
<protein>
    <recommendedName>
        <fullName evidence="9">4,4'-diaponeurosporenoate glycosyltransferase</fullName>
    </recommendedName>
</protein>
<evidence type="ECO:0000256" key="5">
    <source>
        <dbReference type="ARBA" id="ARBA00023136"/>
    </source>
</evidence>
<gene>
    <name evidence="11" type="ORF">G7071_01235</name>
</gene>
<name>A0A6G7YBT7_9ACTN</name>
<dbReference type="EMBL" id="CP049866">
    <property type="protein sequence ID" value="QIK74265.1"/>
    <property type="molecule type" value="Genomic_DNA"/>
</dbReference>
<dbReference type="Pfam" id="PF00535">
    <property type="entry name" value="Glycos_transf_2"/>
    <property type="match status" value="1"/>
</dbReference>